<dbReference type="SUPFAM" id="SSF53244">
    <property type="entry name" value="MurD-like peptide ligases, peptide-binding domain"/>
    <property type="match status" value="1"/>
</dbReference>
<evidence type="ECO:0000313" key="21">
    <source>
        <dbReference type="Proteomes" id="UP000027946"/>
    </source>
</evidence>
<dbReference type="RefSeq" id="WP_038264851.1">
    <property type="nucleotide sequence ID" value="NZ_FSRH01000002.1"/>
</dbReference>
<evidence type="ECO:0000256" key="6">
    <source>
        <dbReference type="ARBA" id="ARBA00023306"/>
    </source>
</evidence>
<keyword evidence="7 15" id="KW-0961">Cell wall biogenesis/degradation</keyword>
<organism evidence="20 21">
    <name type="scientific">Peptoclostridium litorale DSM 5388</name>
    <dbReference type="NCBI Taxonomy" id="1121324"/>
    <lineage>
        <taxon>Bacteria</taxon>
        <taxon>Bacillati</taxon>
        <taxon>Bacillota</taxon>
        <taxon>Clostridia</taxon>
        <taxon>Peptostreptococcales</taxon>
        <taxon>Peptoclostridiaceae</taxon>
        <taxon>Peptoclostridium</taxon>
    </lineage>
</organism>
<comment type="caution">
    <text evidence="15">Lacks conserved residue(s) required for the propagation of feature annotation.</text>
</comment>
<dbReference type="AlphaFoldDB" id="A0A069RLE1"/>
<dbReference type="Gene3D" id="3.40.1190.10">
    <property type="entry name" value="Mur-like, catalytic domain"/>
    <property type="match status" value="1"/>
</dbReference>
<feature type="binding site" evidence="15">
    <location>
        <position position="455"/>
    </location>
    <ligand>
        <name>meso-2,6-diaminopimelate</name>
        <dbReference type="ChEBI" id="CHEBI:57791"/>
    </ligand>
</feature>
<evidence type="ECO:0000256" key="3">
    <source>
        <dbReference type="ARBA" id="ARBA00022618"/>
    </source>
</evidence>
<keyword evidence="15" id="KW-0067">ATP-binding</keyword>
<evidence type="ECO:0000259" key="18">
    <source>
        <dbReference type="Pfam" id="PF02875"/>
    </source>
</evidence>
<evidence type="ECO:0000259" key="19">
    <source>
        <dbReference type="Pfam" id="PF08245"/>
    </source>
</evidence>
<dbReference type="GO" id="GO:0071555">
    <property type="term" value="P:cell wall organization"/>
    <property type="evidence" value="ECO:0007669"/>
    <property type="project" value="UniProtKB-KW"/>
</dbReference>
<dbReference type="GO" id="GO:0008360">
    <property type="term" value="P:regulation of cell shape"/>
    <property type="evidence" value="ECO:0007669"/>
    <property type="project" value="UniProtKB-KW"/>
</dbReference>
<feature type="binding site" evidence="15">
    <location>
        <begin position="403"/>
        <end position="406"/>
    </location>
    <ligand>
        <name>meso-2,6-diaminopimelate</name>
        <dbReference type="ChEBI" id="CHEBI:57791"/>
    </ligand>
</feature>
<feature type="binding site" evidence="15">
    <location>
        <position position="459"/>
    </location>
    <ligand>
        <name>meso-2,6-diaminopimelate</name>
        <dbReference type="ChEBI" id="CHEBI:57791"/>
    </ligand>
</feature>
<evidence type="ECO:0000256" key="2">
    <source>
        <dbReference type="ARBA" id="ARBA00005898"/>
    </source>
</evidence>
<evidence type="ECO:0000256" key="10">
    <source>
        <dbReference type="ARBA" id="ARBA00066633"/>
    </source>
</evidence>
<feature type="binding site" evidence="15">
    <location>
        <position position="379"/>
    </location>
    <ligand>
        <name>meso-2,6-diaminopimelate</name>
        <dbReference type="ChEBI" id="CHEBI:57791"/>
    </ligand>
</feature>
<evidence type="ECO:0000259" key="17">
    <source>
        <dbReference type="Pfam" id="PF01225"/>
    </source>
</evidence>
<comment type="function">
    <text evidence="9 15">Catalyzes the addition of meso-diaminopimelic acid to the nucleotide precursor UDP-N-acetylmuramoyl-L-alanyl-D-glutamate (UMAG) in the biosynthesis of bacterial cell-wall peptidoglycan.</text>
</comment>
<dbReference type="SUPFAM" id="SSF53623">
    <property type="entry name" value="MurD-like peptide ligases, catalytic domain"/>
    <property type="match status" value="1"/>
</dbReference>
<dbReference type="InterPro" id="IPR005761">
    <property type="entry name" value="UDP-N-AcMur-Glu-dNH2Pim_ligase"/>
</dbReference>
<comment type="cofactor">
    <cofactor evidence="15">
        <name>Mg(2+)</name>
        <dbReference type="ChEBI" id="CHEBI:18420"/>
    </cofactor>
</comment>
<protein>
    <recommendedName>
        <fullName evidence="11 15">UDP-N-acetylmuramoyl-L-alanyl-D-glutamate--2,6-diaminopimelate ligase</fullName>
        <ecNumber evidence="10 15">6.3.2.13</ecNumber>
    </recommendedName>
    <alternativeName>
        <fullName evidence="12 15">Meso-A2pm-adding enzyme</fullName>
    </alternativeName>
    <alternativeName>
        <fullName evidence="13 15">Meso-diaminopimelate-adding enzyme</fullName>
    </alternativeName>
    <alternativeName>
        <fullName evidence="14 15">UDP-MurNAc-L-Ala-D-Glu:meso-diaminopimelate ligase</fullName>
    </alternativeName>
    <alternativeName>
        <fullName evidence="15">UDP-MurNAc-tripeptide synthetase</fullName>
    </alternativeName>
    <alternativeName>
        <fullName evidence="15">UDP-N-acetylmuramyl-tripeptide synthetase</fullName>
    </alternativeName>
</protein>
<dbReference type="InterPro" id="IPR035911">
    <property type="entry name" value="MurE/MurF_N"/>
</dbReference>
<dbReference type="GO" id="GO:0009252">
    <property type="term" value="P:peptidoglycan biosynthetic process"/>
    <property type="evidence" value="ECO:0007669"/>
    <property type="project" value="UniProtKB-UniRule"/>
</dbReference>
<gene>
    <name evidence="15 20" type="primary">murE</name>
    <name evidence="20" type="ORF">CLIT_11c00440</name>
</gene>
<evidence type="ECO:0000256" key="11">
    <source>
        <dbReference type="ARBA" id="ARBA00072883"/>
    </source>
</evidence>
<dbReference type="Pfam" id="PF08245">
    <property type="entry name" value="Mur_ligase_M"/>
    <property type="match status" value="1"/>
</dbReference>
<dbReference type="EC" id="6.3.2.13" evidence="10 15"/>
<dbReference type="PANTHER" id="PTHR23135:SF4">
    <property type="entry name" value="UDP-N-ACETYLMURAMOYL-L-ALANYL-D-GLUTAMATE--2,6-DIAMINOPIMELATE LIGASE MURE HOMOLOG, CHLOROPLASTIC"/>
    <property type="match status" value="1"/>
</dbReference>
<dbReference type="Gene3D" id="3.40.1390.10">
    <property type="entry name" value="MurE/MurF, N-terminal domain"/>
    <property type="match status" value="1"/>
</dbReference>
<evidence type="ECO:0000256" key="7">
    <source>
        <dbReference type="ARBA" id="ARBA00023316"/>
    </source>
</evidence>
<evidence type="ECO:0000256" key="15">
    <source>
        <dbReference type="HAMAP-Rule" id="MF_00208"/>
    </source>
</evidence>
<dbReference type="GO" id="GO:0008765">
    <property type="term" value="F:UDP-N-acetylmuramoylalanyl-D-glutamate-2,6-diaminopimelate ligase activity"/>
    <property type="evidence" value="ECO:0007669"/>
    <property type="project" value="UniProtKB-UniRule"/>
</dbReference>
<keyword evidence="6 15" id="KW-0131">Cell cycle</keyword>
<dbReference type="GO" id="GO:0005737">
    <property type="term" value="C:cytoplasm"/>
    <property type="evidence" value="ECO:0007669"/>
    <property type="project" value="UniProtKB-SubCell"/>
</dbReference>
<evidence type="ECO:0000256" key="8">
    <source>
        <dbReference type="ARBA" id="ARBA00050251"/>
    </source>
</evidence>
<keyword evidence="3 15" id="KW-0132">Cell division</keyword>
<dbReference type="InterPro" id="IPR000713">
    <property type="entry name" value="Mur_ligase_N"/>
</dbReference>
<dbReference type="NCBIfam" id="NF001126">
    <property type="entry name" value="PRK00139.1-4"/>
    <property type="match status" value="1"/>
</dbReference>
<dbReference type="STRING" id="1121324.CLIT_11c00440"/>
<dbReference type="PANTHER" id="PTHR23135">
    <property type="entry name" value="MUR LIGASE FAMILY MEMBER"/>
    <property type="match status" value="1"/>
</dbReference>
<dbReference type="SUPFAM" id="SSF63418">
    <property type="entry name" value="MurE/MurF N-terminal domain"/>
    <property type="match status" value="1"/>
</dbReference>
<feature type="binding site" evidence="15">
    <location>
        <begin position="151"/>
        <end position="152"/>
    </location>
    <ligand>
        <name>UDP-N-acetyl-alpha-D-muramoyl-L-alanyl-D-glutamate</name>
        <dbReference type="ChEBI" id="CHEBI:83900"/>
    </ligand>
</feature>
<reference evidence="20 21" key="1">
    <citation type="submission" date="2014-03" db="EMBL/GenBank/DDBJ databases">
        <title>Genome sequence of Clostridium litorale W6, DSM 5388.</title>
        <authorList>
            <person name="Poehlein A."/>
            <person name="Jagirdar A."/>
            <person name="Khonsari B."/>
            <person name="Chibani C.M."/>
            <person name="Gutierrez Gutierrez D.A."/>
            <person name="Davydova E."/>
            <person name="Alghaithi H.S."/>
            <person name="Nair K.P."/>
            <person name="Dhamotharan K."/>
            <person name="Chandran L."/>
            <person name="G W."/>
            <person name="Daniel R."/>
        </authorList>
    </citation>
    <scope>NUCLEOTIDE SEQUENCE [LARGE SCALE GENOMIC DNA]</scope>
    <source>
        <strain evidence="20 21">W6</strain>
    </source>
</reference>
<feature type="binding site" evidence="15">
    <location>
        <position position="30"/>
    </location>
    <ligand>
        <name>UDP-N-acetyl-alpha-D-muramoyl-L-alanyl-D-glutamate</name>
        <dbReference type="ChEBI" id="CHEBI:83900"/>
    </ligand>
</feature>
<feature type="binding site" evidence="15">
    <location>
        <position position="178"/>
    </location>
    <ligand>
        <name>UDP-N-acetyl-alpha-D-muramoyl-L-alanyl-D-glutamate</name>
        <dbReference type="ChEBI" id="CHEBI:83900"/>
    </ligand>
</feature>
<comment type="subcellular location">
    <subcellularLocation>
        <location evidence="15 16">Cytoplasm</location>
    </subcellularLocation>
</comment>
<dbReference type="EMBL" id="JJMM01000011">
    <property type="protein sequence ID" value="KDR95017.1"/>
    <property type="molecule type" value="Genomic_DNA"/>
</dbReference>
<comment type="PTM">
    <text evidence="15">Carboxylation is probably crucial for Mg(2+) binding and, consequently, for the gamma-phosphate positioning of ATP.</text>
</comment>
<evidence type="ECO:0000256" key="4">
    <source>
        <dbReference type="ARBA" id="ARBA00022960"/>
    </source>
</evidence>
<feature type="modified residue" description="N6-carboxylysine" evidence="15">
    <location>
        <position position="218"/>
    </location>
</feature>
<accession>A0A069RLE1</accession>
<dbReference type="NCBIfam" id="TIGR01085">
    <property type="entry name" value="murE"/>
    <property type="match status" value="1"/>
</dbReference>
<keyword evidence="21" id="KW-1185">Reference proteome</keyword>
<dbReference type="OrthoDB" id="9800958at2"/>
<feature type="short sequence motif" description="Meso-diaminopimelate recognition motif" evidence="15">
    <location>
        <begin position="403"/>
        <end position="406"/>
    </location>
</feature>
<name>A0A069RLE1_PEPLI</name>
<dbReference type="FunFam" id="3.90.190.20:FF:000006">
    <property type="entry name" value="UDP-N-acetylmuramoyl-L-alanyl-D-glutamate--2,6-diaminopimelate ligase"/>
    <property type="match status" value="1"/>
</dbReference>
<comment type="similarity">
    <text evidence="2 15">Belongs to the MurCDEF family. MurE subfamily.</text>
</comment>
<evidence type="ECO:0000256" key="14">
    <source>
        <dbReference type="ARBA" id="ARBA00081560"/>
    </source>
</evidence>
<dbReference type="InterPro" id="IPR004101">
    <property type="entry name" value="Mur_ligase_C"/>
</dbReference>
<comment type="catalytic activity">
    <reaction evidence="8 15">
        <text>UDP-N-acetyl-alpha-D-muramoyl-L-alanyl-D-glutamate + meso-2,6-diaminopimelate + ATP = UDP-N-acetyl-alpha-D-muramoyl-L-alanyl-gamma-D-glutamyl-meso-2,6-diaminopimelate + ADP + phosphate + H(+)</text>
        <dbReference type="Rhea" id="RHEA:23676"/>
        <dbReference type="ChEBI" id="CHEBI:15378"/>
        <dbReference type="ChEBI" id="CHEBI:30616"/>
        <dbReference type="ChEBI" id="CHEBI:43474"/>
        <dbReference type="ChEBI" id="CHEBI:57791"/>
        <dbReference type="ChEBI" id="CHEBI:83900"/>
        <dbReference type="ChEBI" id="CHEBI:83905"/>
        <dbReference type="ChEBI" id="CHEBI:456216"/>
        <dbReference type="EC" id="6.3.2.13"/>
    </reaction>
</comment>
<dbReference type="GO" id="GO:0051301">
    <property type="term" value="P:cell division"/>
    <property type="evidence" value="ECO:0007669"/>
    <property type="project" value="UniProtKB-KW"/>
</dbReference>
<keyword evidence="15" id="KW-0460">Magnesium</keyword>
<dbReference type="GO" id="GO:0000287">
    <property type="term" value="F:magnesium ion binding"/>
    <property type="evidence" value="ECO:0007669"/>
    <property type="project" value="UniProtKB-UniRule"/>
</dbReference>
<dbReference type="GO" id="GO:0005524">
    <property type="term" value="F:ATP binding"/>
    <property type="evidence" value="ECO:0007669"/>
    <property type="project" value="UniProtKB-UniRule"/>
</dbReference>
<keyword evidence="15" id="KW-0547">Nucleotide-binding</keyword>
<comment type="caution">
    <text evidence="20">The sequence shown here is derived from an EMBL/GenBank/DDBJ whole genome shotgun (WGS) entry which is preliminary data.</text>
</comment>
<dbReference type="Pfam" id="PF01225">
    <property type="entry name" value="Mur_ligase"/>
    <property type="match status" value="1"/>
</dbReference>
<keyword evidence="15" id="KW-0963">Cytoplasm</keyword>
<evidence type="ECO:0000256" key="16">
    <source>
        <dbReference type="RuleBase" id="RU004135"/>
    </source>
</evidence>
<evidence type="ECO:0000256" key="12">
    <source>
        <dbReference type="ARBA" id="ARBA00075482"/>
    </source>
</evidence>
<feature type="domain" description="Mur ligase N-terminal catalytic" evidence="17">
    <location>
        <begin position="23"/>
        <end position="94"/>
    </location>
</feature>
<feature type="domain" description="Mur ligase central" evidence="19">
    <location>
        <begin position="107"/>
        <end position="307"/>
    </location>
</feature>
<dbReference type="NCBIfam" id="NF001124">
    <property type="entry name" value="PRK00139.1-2"/>
    <property type="match status" value="1"/>
</dbReference>
<evidence type="ECO:0000256" key="9">
    <source>
        <dbReference type="ARBA" id="ARBA00056782"/>
    </source>
</evidence>
<feature type="binding site" evidence="15">
    <location>
        <begin position="109"/>
        <end position="115"/>
    </location>
    <ligand>
        <name>ATP</name>
        <dbReference type="ChEBI" id="CHEBI:30616"/>
    </ligand>
</feature>
<sequence length="484" mass="53742">MKLREILYGIDVLDFRGDMDTDIEGICYDSRKASEGDVFICIKGFSSNGHEYASKAYEKGCRVFLVQEDIEVEGATVVKVENTRREMAKAASNFYNNPSKGIQLTGVTGTNGKTTITYLVKSSLESMGRDSGIVGTIKTYTGKRDIESERTTPESLELQQYFHEMVGNGIDSCVMEVSSHSLELDRVDGCDFKYGIFTNLTPEHMDFHGDIESYMNAKEKLFHMTSKANIINIDDEWGRRIYENVKCAKAKRISYAIREQADIMAKGVKISSEGVKYTMVTPDYKIDIELSIPGEFSVYNSLAAAALLYATEVPKEQIQRSISLCKGVPGRFESISGKEGETVIVDYAHTPDALENILRTAGSFAKGRIITVFGCGGDRDTTKRPVMGGISQKYSDVSIVTSDNPRTEDPDAIINDVLGGMDTQNQNYQVEKDRNIAIKNAVSMAKEGDVVVIAGKGHETYQIIGSEKIHFDDREIARKYLEVK</sequence>
<keyword evidence="15 20" id="KW-0436">Ligase</keyword>
<proteinExistence type="inferred from homology"/>
<evidence type="ECO:0000256" key="5">
    <source>
        <dbReference type="ARBA" id="ARBA00022984"/>
    </source>
</evidence>
<evidence type="ECO:0000313" key="20">
    <source>
        <dbReference type="EMBL" id="KDR95017.1"/>
    </source>
</evidence>
<dbReference type="Gene3D" id="3.90.190.20">
    <property type="entry name" value="Mur ligase, C-terminal domain"/>
    <property type="match status" value="1"/>
</dbReference>
<evidence type="ECO:0000256" key="13">
    <source>
        <dbReference type="ARBA" id="ARBA00076158"/>
    </source>
</evidence>
<feature type="domain" description="Mur ligase C-terminal" evidence="18">
    <location>
        <begin position="330"/>
        <end position="457"/>
    </location>
</feature>
<dbReference type="UniPathway" id="UPA00219"/>
<keyword evidence="5 15" id="KW-0573">Peptidoglycan synthesis</keyword>
<evidence type="ECO:0000256" key="1">
    <source>
        <dbReference type="ARBA" id="ARBA00004752"/>
    </source>
</evidence>
<keyword evidence="4 15" id="KW-0133">Cell shape</keyword>
<dbReference type="InterPro" id="IPR036615">
    <property type="entry name" value="Mur_ligase_C_dom_sf"/>
</dbReference>
<feature type="binding site" evidence="15">
    <location>
        <position position="186"/>
    </location>
    <ligand>
        <name>UDP-N-acetyl-alpha-D-muramoyl-L-alanyl-D-glutamate</name>
        <dbReference type="ChEBI" id="CHEBI:83900"/>
    </ligand>
</feature>
<dbReference type="HAMAP" id="MF_00208">
    <property type="entry name" value="MurE"/>
    <property type="match status" value="1"/>
</dbReference>
<dbReference type="Pfam" id="PF02875">
    <property type="entry name" value="Mur_ligase_C"/>
    <property type="match status" value="1"/>
</dbReference>
<dbReference type="InterPro" id="IPR013221">
    <property type="entry name" value="Mur_ligase_cen"/>
</dbReference>
<dbReference type="InterPro" id="IPR036565">
    <property type="entry name" value="Mur-like_cat_sf"/>
</dbReference>
<comment type="pathway">
    <text evidence="1 15 16">Cell wall biogenesis; peptidoglycan biosynthesis.</text>
</comment>
<dbReference type="Proteomes" id="UP000027946">
    <property type="component" value="Unassembled WGS sequence"/>
</dbReference>
<dbReference type="eggNOG" id="COG0769">
    <property type="taxonomic scope" value="Bacteria"/>
</dbReference>